<protein>
    <submittedName>
        <fullName evidence="1">Uncharacterized protein</fullName>
    </submittedName>
</protein>
<evidence type="ECO:0000313" key="2">
    <source>
        <dbReference type="Proteomes" id="UP001145114"/>
    </source>
</evidence>
<feature type="non-terminal residue" evidence="1">
    <location>
        <position position="219"/>
    </location>
</feature>
<keyword evidence="2" id="KW-1185">Reference proteome</keyword>
<proteinExistence type="predicted"/>
<sequence>MQQQQQQEQQSHQEKQLHHTHSHTTPLPLIDLKILLDLPLWILFFVMFFMSIGINAVSGYVVASTHYYGISTNKAALLPTIMSITHAVGNIVSGYAADKVSALIVLLVSLASSGVFTFALWLPATNYAMFATFSTLMGLVAMNTNNTIPIVTVQLYGLKRIPSITGFILLSSVFGALGGNYSLAAIYDHIDHRGRFWYTIVFTGVTFVITALTGLALAF</sequence>
<organism evidence="1 2">
    <name type="scientific">Spiromyces aspiralis</name>
    <dbReference type="NCBI Taxonomy" id="68401"/>
    <lineage>
        <taxon>Eukaryota</taxon>
        <taxon>Fungi</taxon>
        <taxon>Fungi incertae sedis</taxon>
        <taxon>Zoopagomycota</taxon>
        <taxon>Kickxellomycotina</taxon>
        <taxon>Kickxellomycetes</taxon>
        <taxon>Kickxellales</taxon>
        <taxon>Kickxellaceae</taxon>
        <taxon>Spiromyces</taxon>
    </lineage>
</organism>
<reference evidence="1" key="1">
    <citation type="submission" date="2022-06" db="EMBL/GenBank/DDBJ databases">
        <title>Phylogenomic reconstructions and comparative analyses of Kickxellomycotina fungi.</title>
        <authorList>
            <person name="Reynolds N.K."/>
            <person name="Stajich J.E."/>
            <person name="Barry K."/>
            <person name="Grigoriev I.V."/>
            <person name="Crous P."/>
            <person name="Smith M.E."/>
        </authorList>
    </citation>
    <scope>NUCLEOTIDE SEQUENCE</scope>
    <source>
        <strain evidence="1">RSA 2271</strain>
    </source>
</reference>
<evidence type="ECO:0000313" key="1">
    <source>
        <dbReference type="EMBL" id="KAJ1671390.1"/>
    </source>
</evidence>
<gene>
    <name evidence="1" type="ORF">EV182_007658</name>
</gene>
<dbReference type="EMBL" id="JAMZIH010008773">
    <property type="protein sequence ID" value="KAJ1671390.1"/>
    <property type="molecule type" value="Genomic_DNA"/>
</dbReference>
<comment type="caution">
    <text evidence="1">The sequence shown here is derived from an EMBL/GenBank/DDBJ whole genome shotgun (WGS) entry which is preliminary data.</text>
</comment>
<accession>A0ACC1H7J3</accession>
<name>A0ACC1H7J3_9FUNG</name>
<dbReference type="Proteomes" id="UP001145114">
    <property type="component" value="Unassembled WGS sequence"/>
</dbReference>